<dbReference type="Proteomes" id="UP000499080">
    <property type="component" value="Unassembled WGS sequence"/>
</dbReference>
<accession>A0A4Y2FKT0</accession>
<proteinExistence type="predicted"/>
<comment type="caution">
    <text evidence="1">The sequence shown here is derived from an EMBL/GenBank/DDBJ whole genome shotgun (WGS) entry which is preliminary data.</text>
</comment>
<keyword evidence="2" id="KW-1185">Reference proteome</keyword>
<organism evidence="1 2">
    <name type="scientific">Araneus ventricosus</name>
    <name type="common">Orbweaver spider</name>
    <name type="synonym">Epeira ventricosa</name>
    <dbReference type="NCBI Taxonomy" id="182803"/>
    <lineage>
        <taxon>Eukaryota</taxon>
        <taxon>Metazoa</taxon>
        <taxon>Ecdysozoa</taxon>
        <taxon>Arthropoda</taxon>
        <taxon>Chelicerata</taxon>
        <taxon>Arachnida</taxon>
        <taxon>Araneae</taxon>
        <taxon>Araneomorphae</taxon>
        <taxon>Entelegynae</taxon>
        <taxon>Araneoidea</taxon>
        <taxon>Araneidae</taxon>
        <taxon>Araneus</taxon>
    </lineage>
</organism>
<protein>
    <submittedName>
        <fullName evidence="1">Uncharacterized protein</fullName>
    </submittedName>
</protein>
<sequence>MASCCVLCKSWVIILSLNEPAKESSVCGRRIEAHRLEFHQKIQRRDLIQCRSSNTLMSSGLFVRISALWSGIVGHRPESTKDPVCMSDLNINAQHLLCLRDMEVSDCGAYGRICLSSFFSDSISIVPSCE</sequence>
<gene>
    <name evidence="1" type="ORF">AVEN_260259_1</name>
</gene>
<reference evidence="1 2" key="1">
    <citation type="journal article" date="2019" name="Sci. Rep.">
        <title>Orb-weaving spider Araneus ventricosus genome elucidates the spidroin gene catalogue.</title>
        <authorList>
            <person name="Kono N."/>
            <person name="Nakamura H."/>
            <person name="Ohtoshi R."/>
            <person name="Moran D.A.P."/>
            <person name="Shinohara A."/>
            <person name="Yoshida Y."/>
            <person name="Fujiwara M."/>
            <person name="Mori M."/>
            <person name="Tomita M."/>
            <person name="Arakawa K."/>
        </authorList>
    </citation>
    <scope>NUCLEOTIDE SEQUENCE [LARGE SCALE GENOMIC DNA]</scope>
</reference>
<evidence type="ECO:0000313" key="1">
    <source>
        <dbReference type="EMBL" id="GBM42090.1"/>
    </source>
</evidence>
<evidence type="ECO:0000313" key="2">
    <source>
        <dbReference type="Proteomes" id="UP000499080"/>
    </source>
</evidence>
<dbReference type="AlphaFoldDB" id="A0A4Y2FKT0"/>
<name>A0A4Y2FKT0_ARAVE</name>
<dbReference type="EMBL" id="BGPR01000986">
    <property type="protein sequence ID" value="GBM42090.1"/>
    <property type="molecule type" value="Genomic_DNA"/>
</dbReference>